<dbReference type="Proteomes" id="UP001165122">
    <property type="component" value="Unassembled WGS sequence"/>
</dbReference>
<name>A0A9W6ZUL8_9STRA</name>
<organism evidence="2 3">
    <name type="scientific">Triparma laevis f. longispina</name>
    <dbReference type="NCBI Taxonomy" id="1714387"/>
    <lineage>
        <taxon>Eukaryota</taxon>
        <taxon>Sar</taxon>
        <taxon>Stramenopiles</taxon>
        <taxon>Ochrophyta</taxon>
        <taxon>Bolidophyceae</taxon>
        <taxon>Parmales</taxon>
        <taxon>Triparmaceae</taxon>
        <taxon>Triparma</taxon>
    </lineage>
</organism>
<accession>A0A9W6ZUL8</accession>
<feature type="region of interest" description="Disordered" evidence="1">
    <location>
        <begin position="96"/>
        <end position="126"/>
    </location>
</feature>
<keyword evidence="3" id="KW-1185">Reference proteome</keyword>
<dbReference type="AlphaFoldDB" id="A0A9W6ZUL8"/>
<gene>
    <name evidence="2" type="ORF">TrLO_g13630</name>
</gene>
<evidence type="ECO:0000256" key="1">
    <source>
        <dbReference type="SAM" id="MobiDB-lite"/>
    </source>
</evidence>
<dbReference type="OrthoDB" id="10571192at2759"/>
<reference evidence="3" key="1">
    <citation type="journal article" date="2023" name="Commun. Biol.">
        <title>Genome analysis of Parmales, the sister group of diatoms, reveals the evolutionary specialization of diatoms from phago-mixotrophs to photoautotrophs.</title>
        <authorList>
            <person name="Ban H."/>
            <person name="Sato S."/>
            <person name="Yoshikawa S."/>
            <person name="Yamada K."/>
            <person name="Nakamura Y."/>
            <person name="Ichinomiya M."/>
            <person name="Sato N."/>
            <person name="Blanc-Mathieu R."/>
            <person name="Endo H."/>
            <person name="Kuwata A."/>
            <person name="Ogata H."/>
        </authorList>
    </citation>
    <scope>NUCLEOTIDE SEQUENCE [LARGE SCALE GENOMIC DNA]</scope>
    <source>
        <strain evidence="3">NIES 3700</strain>
    </source>
</reference>
<evidence type="ECO:0000313" key="3">
    <source>
        <dbReference type="Proteomes" id="UP001165122"/>
    </source>
</evidence>
<sequence length="126" mass="14668">MFLPTLHHHPNPRPTDPAALEMLDMELESFTSSSTPSNSPTILSDYDYLNFIISNQMTIDELEMRLSHDHGRFITIKRLIFMNSLRGVQIKKRRSFAANDEELGQMMKDDDDGSREESPIKRRRML</sequence>
<feature type="compositionally biased region" description="Acidic residues" evidence="1">
    <location>
        <begin position="99"/>
        <end position="114"/>
    </location>
</feature>
<proteinExistence type="predicted"/>
<protein>
    <submittedName>
        <fullName evidence="2">Uncharacterized protein</fullName>
    </submittedName>
</protein>
<dbReference type="EMBL" id="BRXW01000504">
    <property type="protein sequence ID" value="GMH60839.1"/>
    <property type="molecule type" value="Genomic_DNA"/>
</dbReference>
<comment type="caution">
    <text evidence="2">The sequence shown here is derived from an EMBL/GenBank/DDBJ whole genome shotgun (WGS) entry which is preliminary data.</text>
</comment>
<evidence type="ECO:0000313" key="2">
    <source>
        <dbReference type="EMBL" id="GMH60839.1"/>
    </source>
</evidence>